<dbReference type="GO" id="GO:0005576">
    <property type="term" value="C:extracellular region"/>
    <property type="evidence" value="ECO:0007669"/>
    <property type="project" value="UniProtKB-SubCell"/>
</dbReference>
<feature type="region of interest" description="Disordered" evidence="5">
    <location>
        <begin position="1"/>
        <end position="20"/>
    </location>
</feature>
<keyword evidence="3" id="KW-0732">Signal</keyword>
<organism evidence="8 9">
    <name type="scientific">Mycena venus</name>
    <dbReference type="NCBI Taxonomy" id="2733690"/>
    <lineage>
        <taxon>Eukaryota</taxon>
        <taxon>Fungi</taxon>
        <taxon>Dikarya</taxon>
        <taxon>Basidiomycota</taxon>
        <taxon>Agaricomycotina</taxon>
        <taxon>Agaricomycetes</taxon>
        <taxon>Agaricomycetidae</taxon>
        <taxon>Agaricales</taxon>
        <taxon>Marasmiineae</taxon>
        <taxon>Mycenaceae</taxon>
        <taxon>Mycena</taxon>
    </lineage>
</organism>
<keyword evidence="6" id="KW-1133">Transmembrane helix</keyword>
<evidence type="ECO:0000313" key="9">
    <source>
        <dbReference type="Proteomes" id="UP000620124"/>
    </source>
</evidence>
<protein>
    <submittedName>
        <fullName evidence="8">CFEM domain-containing protein</fullName>
    </submittedName>
</protein>
<keyword evidence="6" id="KW-0812">Transmembrane</keyword>
<dbReference type="OrthoDB" id="3018536at2759"/>
<comment type="subcellular location">
    <subcellularLocation>
        <location evidence="1">Secreted</location>
    </subcellularLocation>
</comment>
<keyword evidence="9" id="KW-1185">Reference proteome</keyword>
<evidence type="ECO:0000256" key="2">
    <source>
        <dbReference type="ARBA" id="ARBA00022525"/>
    </source>
</evidence>
<dbReference type="AlphaFoldDB" id="A0A8H6YEM3"/>
<evidence type="ECO:0000259" key="7">
    <source>
        <dbReference type="Pfam" id="PF05730"/>
    </source>
</evidence>
<evidence type="ECO:0000256" key="4">
    <source>
        <dbReference type="ARBA" id="ARBA00023157"/>
    </source>
</evidence>
<name>A0A8H6YEM3_9AGAR</name>
<reference evidence="8" key="1">
    <citation type="submission" date="2020-05" db="EMBL/GenBank/DDBJ databases">
        <title>Mycena genomes resolve the evolution of fungal bioluminescence.</title>
        <authorList>
            <person name="Tsai I.J."/>
        </authorList>
    </citation>
    <scope>NUCLEOTIDE SEQUENCE</scope>
    <source>
        <strain evidence="8">CCC161011</strain>
    </source>
</reference>
<dbReference type="Pfam" id="PF05730">
    <property type="entry name" value="CFEM"/>
    <property type="match status" value="1"/>
</dbReference>
<gene>
    <name evidence="8" type="ORF">MVEN_00880700</name>
</gene>
<feature type="domain" description="CFEM" evidence="7">
    <location>
        <begin position="43"/>
        <end position="104"/>
    </location>
</feature>
<dbReference type="Gene3D" id="1.20.5.100">
    <property type="entry name" value="Cytochrome c1, transmembrane anchor, C-terminal"/>
    <property type="match status" value="1"/>
</dbReference>
<accession>A0A8H6YEM3</accession>
<evidence type="ECO:0000256" key="6">
    <source>
        <dbReference type="SAM" id="Phobius"/>
    </source>
</evidence>
<keyword evidence="4" id="KW-1015">Disulfide bond</keyword>
<evidence type="ECO:0000313" key="8">
    <source>
        <dbReference type="EMBL" id="KAF7358313.1"/>
    </source>
</evidence>
<dbReference type="Proteomes" id="UP000620124">
    <property type="component" value="Unassembled WGS sequence"/>
</dbReference>
<proteinExistence type="predicted"/>
<keyword evidence="6" id="KW-0472">Membrane</keyword>
<dbReference type="EMBL" id="JACAZI010000006">
    <property type="protein sequence ID" value="KAF7358313.1"/>
    <property type="molecule type" value="Genomic_DNA"/>
</dbReference>
<feature type="transmembrane region" description="Helical" evidence="6">
    <location>
        <begin position="171"/>
        <end position="192"/>
    </location>
</feature>
<comment type="caution">
    <text evidence="8">The sequence shown here is derived from an EMBL/GenBank/DDBJ whole genome shotgun (WGS) entry which is preliminary data.</text>
</comment>
<evidence type="ECO:0000256" key="5">
    <source>
        <dbReference type="SAM" id="MobiDB-lite"/>
    </source>
</evidence>
<evidence type="ECO:0000256" key="1">
    <source>
        <dbReference type="ARBA" id="ARBA00004613"/>
    </source>
</evidence>
<keyword evidence="2" id="KW-0964">Secreted</keyword>
<dbReference type="InterPro" id="IPR008427">
    <property type="entry name" value="Extracellular_membr_CFEM_dom"/>
</dbReference>
<evidence type="ECO:0000256" key="3">
    <source>
        <dbReference type="ARBA" id="ARBA00022729"/>
    </source>
</evidence>
<feature type="region of interest" description="Disordered" evidence="5">
    <location>
        <begin position="130"/>
        <end position="162"/>
    </location>
</feature>
<sequence>MLPPSLASPSTQSPSNRRQRRQRRLNSASLMEGLPGTIITTRYPTLSKCVATCHNAAGAAICPDLATTCQCTNANFRFDFLSCVQGECQAAELDNAQQFVASVCGTVSLTAKPTATIPFLPTNANADINEPSHTSVSLSSHAPAQTSQETGSPNTGSTQNVDRNGAPAGTIVASVVIVVLIVALVTFVWWWIRRRRQRIRERRFPAQFLESAPPVQRVVRSPSIIKVAAAMDVETQAEVAGTTMAQGVALDETHPEKGVPAGTHNLRLTNFSDVPTEENAAQTSNAQDARHAEEAVTVRLRRVEAQLAALLTPAVESPEELPPSYWG</sequence>